<evidence type="ECO:0000313" key="1">
    <source>
        <dbReference type="EMBL" id="KAK8076069.1"/>
    </source>
</evidence>
<protein>
    <submittedName>
        <fullName evidence="1">Uncharacterized protein</fullName>
    </submittedName>
</protein>
<proteinExistence type="predicted"/>
<dbReference type="GeneID" id="92087813"/>
<dbReference type="EMBL" id="JAQQWL010000004">
    <property type="protein sequence ID" value="KAK8076069.1"/>
    <property type="molecule type" value="Genomic_DNA"/>
</dbReference>
<reference evidence="1 2" key="1">
    <citation type="submission" date="2023-01" db="EMBL/GenBank/DDBJ databases">
        <title>Analysis of 21 Apiospora genomes using comparative genomics revels a genus with tremendous synthesis potential of carbohydrate active enzymes and secondary metabolites.</title>
        <authorList>
            <person name="Sorensen T."/>
        </authorList>
    </citation>
    <scope>NUCLEOTIDE SEQUENCE [LARGE SCALE GENOMIC DNA]</scope>
    <source>
        <strain evidence="1 2">CBS 135458</strain>
    </source>
</reference>
<sequence length="117" mass="12873">MPYELVHEPLQKHSDVLSMFYQSRLLTQRLSHTVTHPFLGIDVPELLSYDAARVLFSTDAPVRIGFERHIVVVSRQTAQDYVGDLLNAPRYLGLLGAAADAVVDDIEGVQVAGIGTV</sequence>
<gene>
    <name evidence="1" type="ORF">PG994_003341</name>
</gene>
<keyword evidence="2" id="KW-1185">Reference proteome</keyword>
<dbReference type="RefSeq" id="XP_066719028.1">
    <property type="nucleotide sequence ID" value="XM_066854750.1"/>
</dbReference>
<organism evidence="1 2">
    <name type="scientific">Apiospora phragmitis</name>
    <dbReference type="NCBI Taxonomy" id="2905665"/>
    <lineage>
        <taxon>Eukaryota</taxon>
        <taxon>Fungi</taxon>
        <taxon>Dikarya</taxon>
        <taxon>Ascomycota</taxon>
        <taxon>Pezizomycotina</taxon>
        <taxon>Sordariomycetes</taxon>
        <taxon>Xylariomycetidae</taxon>
        <taxon>Amphisphaeriales</taxon>
        <taxon>Apiosporaceae</taxon>
        <taxon>Apiospora</taxon>
    </lineage>
</organism>
<name>A0ABR1W1P5_9PEZI</name>
<dbReference type="Proteomes" id="UP001480595">
    <property type="component" value="Unassembled WGS sequence"/>
</dbReference>
<accession>A0ABR1W1P5</accession>
<evidence type="ECO:0000313" key="2">
    <source>
        <dbReference type="Proteomes" id="UP001480595"/>
    </source>
</evidence>
<comment type="caution">
    <text evidence="1">The sequence shown here is derived from an EMBL/GenBank/DDBJ whole genome shotgun (WGS) entry which is preliminary data.</text>
</comment>